<keyword evidence="5 9" id="KW-0812">Transmembrane</keyword>
<evidence type="ECO:0000313" key="12">
    <source>
        <dbReference type="Proteomes" id="UP001243717"/>
    </source>
</evidence>
<feature type="transmembrane region" description="Helical" evidence="9">
    <location>
        <begin position="378"/>
        <end position="398"/>
    </location>
</feature>
<organism evidence="11 12">
    <name type="scientific">Thalassobacterium sedimentorum</name>
    <dbReference type="NCBI Taxonomy" id="3041258"/>
    <lineage>
        <taxon>Bacteria</taxon>
        <taxon>Pseudomonadati</taxon>
        <taxon>Verrucomicrobiota</taxon>
        <taxon>Opitutia</taxon>
        <taxon>Puniceicoccales</taxon>
        <taxon>Coraliomargaritaceae</taxon>
        <taxon>Thalassobacterium</taxon>
    </lineage>
</organism>
<keyword evidence="7" id="KW-0406">Ion transport</keyword>
<feature type="transmembrane region" description="Helical" evidence="9">
    <location>
        <begin position="226"/>
        <end position="242"/>
    </location>
</feature>
<dbReference type="InterPro" id="IPR006153">
    <property type="entry name" value="Cation/H_exchanger_TM"/>
</dbReference>
<evidence type="ECO:0000256" key="6">
    <source>
        <dbReference type="ARBA" id="ARBA00022989"/>
    </source>
</evidence>
<evidence type="ECO:0000256" key="3">
    <source>
        <dbReference type="ARBA" id="ARBA00022449"/>
    </source>
</evidence>
<keyword evidence="12" id="KW-1185">Reference proteome</keyword>
<feature type="transmembrane region" description="Helical" evidence="9">
    <location>
        <begin position="101"/>
        <end position="122"/>
    </location>
</feature>
<dbReference type="PANTHER" id="PTHR32507">
    <property type="entry name" value="NA(+)/H(+) ANTIPORTER 1"/>
    <property type="match status" value="1"/>
</dbReference>
<dbReference type="InterPro" id="IPR036291">
    <property type="entry name" value="NAD(P)-bd_dom_sf"/>
</dbReference>
<sequence>MNSLTQLAMGSSQDALWALCFAVGAGCLLTVLSRRLQLPTIVLLLLGGFALGPEGLELLDPNALGDLLPMIVSLAVGLILFEGALTLDLKEFKETSTVIKRLLTVGVLITWLGSGLTAYLVFDTSPAFALLMGSLIIVTGPTVIVPLLRRIRVQQKLGSILHWEGVLIDTIGVFTAILCFEWVVEGGGAVAIPSFLLRVASGAAIGFIGGYSIYWMMKKHWVPDNIANAFALASAMLIFGATELIKPEAGLLSVTIAGMIVGIKKPRQLREIKAFKAEIVDLLIGMLFLLLVARLELQQFIDFFTMGGGWVLFSVILIIRPISIAASAWGTPLNIREKALLSWVAPRGVVAASMASLFALSLSHNDNPVGDPALLESFVYSVICATVLIQGLSAGLFAKMLGLQRPAPNDWVIIGAHHFGRELARKLMRQDEQHVLLLDTNARNIALAKKEGLPALLRDGMEAEKLYEEEQALFGAGYVLALTDNIELNQILMQRWGEVLDNEKVFGWIPLDSPTTEDQLTGQSVFGDLSRPAVIGSELLQGESNFETVLWEEGKSLASGDWHPLFIRRGKQLKAVPHDASLKEIVKTEDEVICLRRSEGFLMRALHSGGLLRLECDSIESLYQQLARIANEHVPAISEEKVLADLAEQGRVFPAFLGHGIAIPHVYCDDLDYRICFVAQLNEGLTIPGQSEAIDYVFFIISPKGDSEGHLATLADIAKTCRTERLRKQIKSAESVDEVIVAISG</sequence>
<dbReference type="PANTHER" id="PTHR32507:SF0">
    <property type="entry name" value="NA(+)_H(+) ANTIPORTER 2-RELATED"/>
    <property type="match status" value="1"/>
</dbReference>
<dbReference type="InterPro" id="IPR016152">
    <property type="entry name" value="PTrfase/Anion_transptr"/>
</dbReference>
<evidence type="ECO:0000313" key="11">
    <source>
        <dbReference type="EMBL" id="MDQ8192866.1"/>
    </source>
</evidence>
<keyword evidence="6 9" id="KW-1133">Transmembrane helix</keyword>
<accession>A0ABU1ADS0</accession>
<dbReference type="Gene3D" id="3.40.930.10">
    <property type="entry name" value="Mannitol-specific EII, Chain A"/>
    <property type="match status" value="1"/>
</dbReference>
<evidence type="ECO:0000256" key="5">
    <source>
        <dbReference type="ARBA" id="ARBA00022692"/>
    </source>
</evidence>
<feature type="transmembrane region" description="Helical" evidence="9">
    <location>
        <begin position="195"/>
        <end position="214"/>
    </location>
</feature>
<feature type="transmembrane region" description="Helical" evidence="9">
    <location>
        <begin position="299"/>
        <end position="319"/>
    </location>
</feature>
<evidence type="ECO:0000256" key="1">
    <source>
        <dbReference type="ARBA" id="ARBA00004651"/>
    </source>
</evidence>
<feature type="transmembrane region" description="Helical" evidence="9">
    <location>
        <begin position="160"/>
        <end position="183"/>
    </location>
</feature>
<feature type="transmembrane region" description="Helical" evidence="9">
    <location>
        <begin position="39"/>
        <end position="56"/>
    </location>
</feature>
<keyword evidence="4" id="KW-1003">Cell membrane</keyword>
<feature type="transmembrane region" description="Helical" evidence="9">
    <location>
        <begin position="15"/>
        <end position="32"/>
    </location>
</feature>
<feature type="domain" description="PTS EIIA type-2" evidence="10">
    <location>
        <begin position="603"/>
        <end position="745"/>
    </location>
</feature>
<evidence type="ECO:0000256" key="9">
    <source>
        <dbReference type="SAM" id="Phobius"/>
    </source>
</evidence>
<dbReference type="Gene3D" id="1.20.1530.20">
    <property type="match status" value="1"/>
</dbReference>
<gene>
    <name evidence="11" type="ORF">QEH59_00415</name>
</gene>
<evidence type="ECO:0000256" key="4">
    <source>
        <dbReference type="ARBA" id="ARBA00022475"/>
    </source>
</evidence>
<keyword evidence="2" id="KW-0813">Transport</keyword>
<dbReference type="InterPro" id="IPR002178">
    <property type="entry name" value="PTS_EIIA_type-2_dom"/>
</dbReference>
<dbReference type="InterPro" id="IPR038770">
    <property type="entry name" value="Na+/solute_symporter_sf"/>
</dbReference>
<feature type="transmembrane region" description="Helical" evidence="9">
    <location>
        <begin position="275"/>
        <end position="293"/>
    </location>
</feature>
<comment type="caution">
    <text evidence="11">The sequence shown here is derived from an EMBL/GenBank/DDBJ whole genome shotgun (WGS) entry which is preliminary data.</text>
</comment>
<dbReference type="Gene3D" id="3.40.50.720">
    <property type="entry name" value="NAD(P)-binding Rossmann-like Domain"/>
    <property type="match status" value="1"/>
</dbReference>
<dbReference type="Pfam" id="PF00359">
    <property type="entry name" value="PTS_EIIA_2"/>
    <property type="match status" value="1"/>
</dbReference>
<protein>
    <submittedName>
        <fullName evidence="11">Cation:proton antiporter</fullName>
    </submittedName>
</protein>
<dbReference type="SUPFAM" id="SSF51735">
    <property type="entry name" value="NAD(P)-binding Rossmann-fold domains"/>
    <property type="match status" value="1"/>
</dbReference>
<feature type="transmembrane region" description="Helical" evidence="9">
    <location>
        <begin position="128"/>
        <end position="148"/>
    </location>
</feature>
<evidence type="ECO:0000259" key="10">
    <source>
        <dbReference type="PROSITE" id="PS51094"/>
    </source>
</evidence>
<dbReference type="Pfam" id="PF00999">
    <property type="entry name" value="Na_H_Exchanger"/>
    <property type="match status" value="1"/>
</dbReference>
<name>A0ABU1ADS0_9BACT</name>
<dbReference type="Pfam" id="PF02254">
    <property type="entry name" value="TrkA_N"/>
    <property type="match status" value="1"/>
</dbReference>
<dbReference type="PROSITE" id="PS51094">
    <property type="entry name" value="PTS_EIIA_TYPE_2"/>
    <property type="match status" value="1"/>
</dbReference>
<proteinExistence type="predicted"/>
<dbReference type="InterPro" id="IPR003148">
    <property type="entry name" value="RCK_N"/>
</dbReference>
<evidence type="ECO:0000256" key="8">
    <source>
        <dbReference type="ARBA" id="ARBA00023136"/>
    </source>
</evidence>
<dbReference type="Proteomes" id="UP001243717">
    <property type="component" value="Unassembled WGS sequence"/>
</dbReference>
<feature type="transmembrane region" description="Helical" evidence="9">
    <location>
        <begin position="68"/>
        <end position="89"/>
    </location>
</feature>
<evidence type="ECO:0000256" key="2">
    <source>
        <dbReference type="ARBA" id="ARBA00022448"/>
    </source>
</evidence>
<feature type="transmembrane region" description="Helical" evidence="9">
    <location>
        <begin position="340"/>
        <end position="358"/>
    </location>
</feature>
<keyword evidence="8 9" id="KW-0472">Membrane</keyword>
<evidence type="ECO:0000256" key="7">
    <source>
        <dbReference type="ARBA" id="ARBA00023065"/>
    </source>
</evidence>
<comment type="subcellular location">
    <subcellularLocation>
        <location evidence="1">Cell membrane</location>
        <topology evidence="1">Multi-pass membrane protein</topology>
    </subcellularLocation>
</comment>
<dbReference type="SUPFAM" id="SSF55804">
    <property type="entry name" value="Phoshotransferase/anion transport protein"/>
    <property type="match status" value="1"/>
</dbReference>
<reference evidence="11 12" key="1">
    <citation type="submission" date="2023-04" db="EMBL/GenBank/DDBJ databases">
        <title>A novel bacteria isolated from coastal sediment.</title>
        <authorList>
            <person name="Liu X.-J."/>
            <person name="Du Z.-J."/>
        </authorList>
    </citation>
    <scope>NUCLEOTIDE SEQUENCE [LARGE SCALE GENOMIC DNA]</scope>
    <source>
        <strain evidence="11 12">SDUM461004</strain>
    </source>
</reference>
<dbReference type="EMBL" id="JARXIC010000001">
    <property type="protein sequence ID" value="MDQ8192866.1"/>
    <property type="molecule type" value="Genomic_DNA"/>
</dbReference>
<dbReference type="RefSeq" id="WP_308983375.1">
    <property type="nucleotide sequence ID" value="NZ_JARXIC010000001.1"/>
</dbReference>
<keyword evidence="3" id="KW-0050">Antiport</keyword>